<organism evidence="1 2">
    <name type="scientific">Methylorubrum populi</name>
    <dbReference type="NCBI Taxonomy" id="223967"/>
    <lineage>
        <taxon>Bacteria</taxon>
        <taxon>Pseudomonadati</taxon>
        <taxon>Pseudomonadota</taxon>
        <taxon>Alphaproteobacteria</taxon>
        <taxon>Hyphomicrobiales</taxon>
        <taxon>Methylobacteriaceae</taxon>
        <taxon>Methylorubrum</taxon>
    </lineage>
</organism>
<dbReference type="Proteomes" id="UP000218288">
    <property type="component" value="Chromosome"/>
</dbReference>
<reference evidence="1 2" key="1">
    <citation type="journal article" date="2016" name="Genome Announc.">
        <title>Complete Genome Sequence of Methylobacterium populi P-1M, Isolated from Pink-Pigmented Household Biofilm.</title>
        <authorList>
            <person name="Morohoshi T."/>
            <person name="Ikeda T."/>
        </authorList>
    </citation>
    <scope>NUCLEOTIDE SEQUENCE [LARGE SCALE GENOMIC DNA]</scope>
    <source>
        <strain evidence="1 2">P-1M</strain>
    </source>
</reference>
<dbReference type="RefSeq" id="WP_244573354.1">
    <property type="nucleotide sequence ID" value="NZ_AP014809.1"/>
</dbReference>
<evidence type="ECO:0000313" key="1">
    <source>
        <dbReference type="EMBL" id="BAU92528.1"/>
    </source>
</evidence>
<dbReference type="EMBL" id="AP014809">
    <property type="protein sequence ID" value="BAU92528.1"/>
    <property type="molecule type" value="Genomic_DNA"/>
</dbReference>
<protein>
    <submittedName>
        <fullName evidence="1">Uncharacterized protein</fullName>
    </submittedName>
</protein>
<gene>
    <name evidence="1" type="ORF">MPPM_3923</name>
</gene>
<evidence type="ECO:0000313" key="2">
    <source>
        <dbReference type="Proteomes" id="UP000218288"/>
    </source>
</evidence>
<proteinExistence type="predicted"/>
<accession>A0A169RB96</accession>
<sequence>MIRSLHPAGRVGSRHFAPARIALAAFATLLLALPAAARGPDFDFPAEVAGFARGPRTDYEARAPGLGYSVVYTNGRWKADIYVYDGSVANIPDGPSSPTVTGQLAQAATDIGTAVAQGVYRGSEDRGAVRVPGPAGARLACRGFTIDHPALGPTESLLCLTGLRGKFVKFRLSGPAAKQPPRAEAERFMTVWLGRQ</sequence>
<name>A0A169RB96_9HYPH</name>
<dbReference type="AlphaFoldDB" id="A0A169RB96"/>